<feature type="non-terminal residue" evidence="1">
    <location>
        <position position="1"/>
    </location>
</feature>
<organism evidence="1 2">
    <name type="scientific">Perkinsus olseni</name>
    <name type="common">Perkinsus atlanticus</name>
    <dbReference type="NCBI Taxonomy" id="32597"/>
    <lineage>
        <taxon>Eukaryota</taxon>
        <taxon>Sar</taxon>
        <taxon>Alveolata</taxon>
        <taxon>Perkinsozoa</taxon>
        <taxon>Perkinsea</taxon>
        <taxon>Perkinsida</taxon>
        <taxon>Perkinsidae</taxon>
        <taxon>Perkinsus</taxon>
    </lineage>
</organism>
<dbReference type="AlphaFoldDB" id="A0A7J6U4G8"/>
<feature type="non-terminal residue" evidence="1">
    <location>
        <position position="154"/>
    </location>
</feature>
<proteinExistence type="predicted"/>
<evidence type="ECO:0000313" key="1">
    <source>
        <dbReference type="EMBL" id="KAF4752225.1"/>
    </source>
</evidence>
<gene>
    <name evidence="1" type="ORF">FOZ62_009008</name>
</gene>
<comment type="caution">
    <text evidence="1">The sequence shown here is derived from an EMBL/GenBank/DDBJ whole genome shotgun (WGS) entry which is preliminary data.</text>
</comment>
<name>A0A7J6U4G8_PEROL</name>
<accession>A0A7J6U4G8</accession>
<dbReference type="Proteomes" id="UP000574390">
    <property type="component" value="Unassembled WGS sequence"/>
</dbReference>
<evidence type="ECO:0000313" key="2">
    <source>
        <dbReference type="Proteomes" id="UP000574390"/>
    </source>
</evidence>
<dbReference type="EMBL" id="JABANM010002642">
    <property type="protein sequence ID" value="KAF4752225.1"/>
    <property type="molecule type" value="Genomic_DNA"/>
</dbReference>
<sequence>ESMGTLDLYHGYSEEEQMRLAIANSLKENLPKGIIDKLQPRIPARCIRNCTAKELSPRWLGVLRAARPLQSASMNWCFGVFQSSFTELRLCCYSKTLSKPYVQTPSGTRHDVPRHEGSPTVDTAIAGAFDLFCRTLAAAGPCGGMLFEKLPPSE</sequence>
<protein>
    <submittedName>
        <fullName evidence="1">Uncharacterized protein</fullName>
    </submittedName>
</protein>
<reference evidence="1 2" key="1">
    <citation type="submission" date="2020-04" db="EMBL/GenBank/DDBJ databases">
        <title>Perkinsus olseni comparative genomics.</title>
        <authorList>
            <person name="Bogema D.R."/>
        </authorList>
    </citation>
    <scope>NUCLEOTIDE SEQUENCE [LARGE SCALE GENOMIC DNA]</scope>
    <source>
        <strain evidence="1">ATCC PRA-205</strain>
    </source>
</reference>